<accession>A0A518G2Q1</accession>
<reference evidence="1 2" key="1">
    <citation type="submission" date="2019-02" db="EMBL/GenBank/DDBJ databases">
        <title>Deep-cultivation of Planctomycetes and their phenomic and genomic characterization uncovers novel biology.</title>
        <authorList>
            <person name="Wiegand S."/>
            <person name="Jogler M."/>
            <person name="Boedeker C."/>
            <person name="Pinto D."/>
            <person name="Vollmers J."/>
            <person name="Rivas-Marin E."/>
            <person name="Kohn T."/>
            <person name="Peeters S.H."/>
            <person name="Heuer A."/>
            <person name="Rast P."/>
            <person name="Oberbeckmann S."/>
            <person name="Bunk B."/>
            <person name="Jeske O."/>
            <person name="Meyerdierks A."/>
            <person name="Storesund J.E."/>
            <person name="Kallscheuer N."/>
            <person name="Luecker S."/>
            <person name="Lage O.M."/>
            <person name="Pohl T."/>
            <person name="Merkel B.J."/>
            <person name="Hornburger P."/>
            <person name="Mueller R.-W."/>
            <person name="Bruemmer F."/>
            <person name="Labrenz M."/>
            <person name="Spormann A.M."/>
            <person name="Op den Camp H."/>
            <person name="Overmann J."/>
            <person name="Amann R."/>
            <person name="Jetten M.S.M."/>
            <person name="Mascher T."/>
            <person name="Medema M.H."/>
            <person name="Devos D.P."/>
            <person name="Kaster A.-K."/>
            <person name="Ovreas L."/>
            <person name="Rohde M."/>
            <person name="Galperin M.Y."/>
            <person name="Jogler C."/>
        </authorList>
    </citation>
    <scope>NUCLEOTIDE SEQUENCE [LARGE SCALE GENOMIC DNA]</scope>
    <source>
        <strain evidence="1 2">Q31a</strain>
    </source>
</reference>
<keyword evidence="2" id="KW-1185">Reference proteome</keyword>
<dbReference type="KEGG" id="ahel:Q31a_11740"/>
<dbReference type="RefSeq" id="WP_145075120.1">
    <property type="nucleotide sequence ID" value="NZ_CP036298.1"/>
</dbReference>
<sequence>MRLVLNVNTPAGTLRLSKSRPVADWLVELPDGRQMHSRGSKDHAIARAVALMSTVACLPLPPIPRPVATYQPTLF</sequence>
<name>A0A518G2Q1_9BACT</name>
<evidence type="ECO:0000313" key="1">
    <source>
        <dbReference type="EMBL" id="QDV22881.1"/>
    </source>
</evidence>
<protein>
    <submittedName>
        <fullName evidence="1">Uncharacterized protein</fullName>
    </submittedName>
</protein>
<organism evidence="1 2">
    <name type="scientific">Aureliella helgolandensis</name>
    <dbReference type="NCBI Taxonomy" id="2527968"/>
    <lineage>
        <taxon>Bacteria</taxon>
        <taxon>Pseudomonadati</taxon>
        <taxon>Planctomycetota</taxon>
        <taxon>Planctomycetia</taxon>
        <taxon>Pirellulales</taxon>
        <taxon>Pirellulaceae</taxon>
        <taxon>Aureliella</taxon>
    </lineage>
</organism>
<dbReference type="Proteomes" id="UP000318017">
    <property type="component" value="Chromosome"/>
</dbReference>
<dbReference type="EMBL" id="CP036298">
    <property type="protein sequence ID" value="QDV22881.1"/>
    <property type="molecule type" value="Genomic_DNA"/>
</dbReference>
<proteinExistence type="predicted"/>
<dbReference type="AlphaFoldDB" id="A0A518G2Q1"/>
<evidence type="ECO:0000313" key="2">
    <source>
        <dbReference type="Proteomes" id="UP000318017"/>
    </source>
</evidence>
<gene>
    <name evidence="1" type="ORF">Q31a_11740</name>
</gene>